<evidence type="ECO:0000313" key="21">
    <source>
        <dbReference type="EMBL" id="KAI6653766.1"/>
    </source>
</evidence>
<keyword evidence="15 20" id="KW-0472">Membrane</keyword>
<keyword evidence="13 20" id="KW-0443">Lipid metabolism</keyword>
<dbReference type="GO" id="GO:0032049">
    <property type="term" value="P:cardiolipin biosynthetic process"/>
    <property type="evidence" value="ECO:0007669"/>
    <property type="project" value="UniProtKB-UniRule"/>
</dbReference>
<comment type="cofactor">
    <cofactor evidence="1 20">
        <name>Mg(2+)</name>
        <dbReference type="ChEBI" id="CHEBI:18420"/>
    </cofactor>
</comment>
<evidence type="ECO:0000256" key="5">
    <source>
        <dbReference type="ARBA" id="ARBA00005458"/>
    </source>
</evidence>
<evidence type="ECO:0000256" key="2">
    <source>
        <dbReference type="ARBA" id="ARBA00004443"/>
    </source>
</evidence>
<protein>
    <recommendedName>
        <fullName evidence="7 20">Phosphatidate cytidylyltransferase, mitochondrial</fullName>
        <ecNumber evidence="6 20">2.7.7.41</ecNumber>
    </recommendedName>
    <alternativeName>
        <fullName evidence="18 20">CDP-diacylglycerol synthase</fullName>
    </alternativeName>
    <alternativeName>
        <fullName evidence="19 20">Mitochondrial translocator assembly and maintenance protein 41 homolog</fullName>
    </alternativeName>
</protein>
<proteinExistence type="inferred from homology"/>
<dbReference type="PANTHER" id="PTHR13619:SF0">
    <property type="entry name" value="PHOSPHATIDATE CYTIDYLYLTRANSFERASE, MITOCHONDRIAL"/>
    <property type="match status" value="1"/>
</dbReference>
<evidence type="ECO:0000256" key="4">
    <source>
        <dbReference type="ARBA" id="ARBA00005189"/>
    </source>
</evidence>
<dbReference type="PANTHER" id="PTHR13619">
    <property type="entry name" value="PHOSPHATIDATE CYTIDYLYLTRANSFERASE, MITOCHONDRIAL"/>
    <property type="match status" value="1"/>
</dbReference>
<name>A0AAV7JXX4_9METZ</name>
<keyword evidence="10 20" id="KW-0548">Nucleotidyltransferase</keyword>
<evidence type="ECO:0000256" key="7">
    <source>
        <dbReference type="ARBA" id="ARBA00018337"/>
    </source>
</evidence>
<comment type="pathway">
    <text evidence="4">Lipid metabolism.</text>
</comment>
<evidence type="ECO:0000256" key="17">
    <source>
        <dbReference type="ARBA" id="ARBA00023264"/>
    </source>
</evidence>
<evidence type="ECO:0000313" key="22">
    <source>
        <dbReference type="Proteomes" id="UP001165289"/>
    </source>
</evidence>
<dbReference type="Pfam" id="PF09139">
    <property type="entry name" value="Tam41_Mmp37"/>
    <property type="match status" value="1"/>
</dbReference>
<gene>
    <name evidence="21" type="ORF">LOD99_3270</name>
</gene>
<keyword evidence="9 20" id="KW-0808">Transferase</keyword>
<organism evidence="21 22">
    <name type="scientific">Oopsacas minuta</name>
    <dbReference type="NCBI Taxonomy" id="111878"/>
    <lineage>
        <taxon>Eukaryota</taxon>
        <taxon>Metazoa</taxon>
        <taxon>Porifera</taxon>
        <taxon>Hexactinellida</taxon>
        <taxon>Hexasterophora</taxon>
        <taxon>Lyssacinosida</taxon>
        <taxon>Leucopsacidae</taxon>
        <taxon>Oopsacas</taxon>
    </lineage>
</organism>
<evidence type="ECO:0000256" key="3">
    <source>
        <dbReference type="ARBA" id="ARBA00005119"/>
    </source>
</evidence>
<evidence type="ECO:0000256" key="12">
    <source>
        <dbReference type="ARBA" id="ARBA00022842"/>
    </source>
</evidence>
<evidence type="ECO:0000256" key="6">
    <source>
        <dbReference type="ARBA" id="ARBA00012487"/>
    </source>
</evidence>
<evidence type="ECO:0000256" key="16">
    <source>
        <dbReference type="ARBA" id="ARBA00023209"/>
    </source>
</evidence>
<dbReference type="GO" id="GO:0016024">
    <property type="term" value="P:CDP-diacylglycerol biosynthetic process"/>
    <property type="evidence" value="ECO:0007669"/>
    <property type="project" value="UniProtKB-UniRule"/>
</dbReference>
<evidence type="ECO:0000256" key="13">
    <source>
        <dbReference type="ARBA" id="ARBA00023098"/>
    </source>
</evidence>
<reference evidence="21 22" key="1">
    <citation type="journal article" date="2023" name="BMC Biol.">
        <title>The compact genome of the sponge Oopsacas minuta (Hexactinellida) is lacking key metazoan core genes.</title>
        <authorList>
            <person name="Santini S."/>
            <person name="Schenkelaars Q."/>
            <person name="Jourda C."/>
            <person name="Duchesne M."/>
            <person name="Belahbib H."/>
            <person name="Rocher C."/>
            <person name="Selva M."/>
            <person name="Riesgo A."/>
            <person name="Vervoort M."/>
            <person name="Leys S.P."/>
            <person name="Kodjabachian L."/>
            <person name="Le Bivic A."/>
            <person name="Borchiellini C."/>
            <person name="Claverie J.M."/>
            <person name="Renard E."/>
        </authorList>
    </citation>
    <scope>NUCLEOTIDE SEQUENCE [LARGE SCALE GENOMIC DNA]</scope>
    <source>
        <strain evidence="21">SPO-2</strain>
    </source>
</reference>
<keyword evidence="12 20" id="KW-0460">Magnesium</keyword>
<dbReference type="PIRSF" id="PIRSF028840">
    <property type="entry name" value="Mmp37"/>
    <property type="match status" value="1"/>
</dbReference>
<sequence length="331" mass="37186">MSLLHNSKQLLVLLKETFPATKLTLIYGSGAFAQSGRSKGKMLDILFAVDDPMKWHTENIITNPDHYSFARYLSTSNLYRIQRAAAGVYYNPFIKLQGLDSLIKYGVISVASLKKDLEEWSTIYVSGRMHKPVLLMDICPELNTASSLNLSSAIRTALLMLPETFNLKDLFRSITGISYKGDIRMGIAEDSNKVDNIVTANYSAFKQLYDSKLYGTFNHCIHINTDDDVIQDKSIHRTKLHISRLPLTLLHRLASKIGWAQVYYRTLKLEDFVQTISDKNVENLSDGIALSLEEIIAITSVSQSAKGILTAGLWKSVIYSYEKVKKGFGIT</sequence>
<dbReference type="EC" id="2.7.7.41" evidence="6 20"/>
<evidence type="ECO:0000256" key="19">
    <source>
        <dbReference type="ARBA" id="ARBA00031502"/>
    </source>
</evidence>
<dbReference type="InterPro" id="IPR015222">
    <property type="entry name" value="Tam41"/>
</dbReference>
<comment type="caution">
    <text evidence="21">The sequence shown here is derived from an EMBL/GenBank/DDBJ whole genome shotgun (WGS) entry which is preliminary data.</text>
</comment>
<dbReference type="EMBL" id="JAKMXF010000255">
    <property type="protein sequence ID" value="KAI6653766.1"/>
    <property type="molecule type" value="Genomic_DNA"/>
</dbReference>
<keyword evidence="8 20" id="KW-0444">Lipid biosynthesis</keyword>
<keyword evidence="14 20" id="KW-0496">Mitochondrion</keyword>
<dbReference type="AlphaFoldDB" id="A0AAV7JXX4"/>
<keyword evidence="17 20" id="KW-1208">Phospholipid metabolism</keyword>
<evidence type="ECO:0000256" key="8">
    <source>
        <dbReference type="ARBA" id="ARBA00022516"/>
    </source>
</evidence>
<evidence type="ECO:0000256" key="15">
    <source>
        <dbReference type="ARBA" id="ARBA00023136"/>
    </source>
</evidence>
<dbReference type="GO" id="GO:0005743">
    <property type="term" value="C:mitochondrial inner membrane"/>
    <property type="evidence" value="ECO:0007669"/>
    <property type="project" value="UniProtKB-SubCell"/>
</dbReference>
<dbReference type="Proteomes" id="UP001165289">
    <property type="component" value="Unassembled WGS sequence"/>
</dbReference>
<evidence type="ECO:0000256" key="1">
    <source>
        <dbReference type="ARBA" id="ARBA00001946"/>
    </source>
</evidence>
<comment type="catalytic activity">
    <reaction evidence="20">
        <text>a 1,2-diacyl-sn-glycero-3-phosphate + CTP + H(+) = a CDP-1,2-diacyl-sn-glycerol + diphosphate</text>
        <dbReference type="Rhea" id="RHEA:16229"/>
        <dbReference type="ChEBI" id="CHEBI:15378"/>
        <dbReference type="ChEBI" id="CHEBI:33019"/>
        <dbReference type="ChEBI" id="CHEBI:37563"/>
        <dbReference type="ChEBI" id="CHEBI:58332"/>
        <dbReference type="ChEBI" id="CHEBI:58608"/>
        <dbReference type="EC" id="2.7.7.41"/>
    </reaction>
</comment>
<evidence type="ECO:0000256" key="9">
    <source>
        <dbReference type="ARBA" id="ARBA00022679"/>
    </source>
</evidence>
<comment type="subcellular location">
    <subcellularLocation>
        <location evidence="2 20">Mitochondrion inner membrane</location>
        <topology evidence="2 20">Peripheral membrane protein</topology>
        <orientation evidence="2 20">Matrix side</orientation>
    </subcellularLocation>
</comment>
<evidence type="ECO:0000256" key="10">
    <source>
        <dbReference type="ARBA" id="ARBA00022695"/>
    </source>
</evidence>
<comment type="similarity">
    <text evidence="5 20">Belongs to the TAM41 family.</text>
</comment>
<evidence type="ECO:0000256" key="20">
    <source>
        <dbReference type="PIRNR" id="PIRNR028840"/>
    </source>
</evidence>
<dbReference type="GO" id="GO:0004605">
    <property type="term" value="F:phosphatidate cytidylyltransferase activity"/>
    <property type="evidence" value="ECO:0007669"/>
    <property type="project" value="UniProtKB-UniRule"/>
</dbReference>
<evidence type="ECO:0000256" key="18">
    <source>
        <dbReference type="ARBA" id="ARBA00029893"/>
    </source>
</evidence>
<keyword evidence="16 20" id="KW-0594">Phospholipid biosynthesis</keyword>
<comment type="function">
    <text evidence="20">Catalyzes the conversion of phosphatidic acid (PA) to CDP-diacylglycerol (CDP-DAG), an essential intermediate in the synthesis of phosphatidylglycerol, cardiolipin and phosphatidylinositol.</text>
</comment>
<keyword evidence="22" id="KW-1185">Reference proteome</keyword>
<comment type="pathway">
    <text evidence="3 20">Phospholipid metabolism; CDP-diacylglycerol biosynthesis; CDP-diacylglycerol from sn-glycerol 3-phosphate: step 3/3.</text>
</comment>
<keyword evidence="11 20" id="KW-0999">Mitochondrion inner membrane</keyword>
<evidence type="ECO:0000256" key="11">
    <source>
        <dbReference type="ARBA" id="ARBA00022792"/>
    </source>
</evidence>
<evidence type="ECO:0000256" key="14">
    <source>
        <dbReference type="ARBA" id="ARBA00023128"/>
    </source>
</evidence>
<accession>A0AAV7JXX4</accession>